<reference evidence="3 4" key="1">
    <citation type="journal article" date="2021" name="Elife">
        <title>Chloroplast acquisition without the gene transfer in kleptoplastic sea slugs, Plakobranchus ocellatus.</title>
        <authorList>
            <person name="Maeda T."/>
            <person name="Takahashi S."/>
            <person name="Yoshida T."/>
            <person name="Shimamura S."/>
            <person name="Takaki Y."/>
            <person name="Nagai Y."/>
            <person name="Toyoda A."/>
            <person name="Suzuki Y."/>
            <person name="Arimoto A."/>
            <person name="Ishii H."/>
            <person name="Satoh N."/>
            <person name="Nishiyama T."/>
            <person name="Hasebe M."/>
            <person name="Maruyama T."/>
            <person name="Minagawa J."/>
            <person name="Obokata J."/>
            <person name="Shigenobu S."/>
        </authorList>
    </citation>
    <scope>NUCLEOTIDE SEQUENCE [LARGE SCALE GENOMIC DNA]</scope>
</reference>
<dbReference type="Proteomes" id="UP000762676">
    <property type="component" value="Unassembled WGS sequence"/>
</dbReference>
<name>A0AAV4EH01_9GAST</name>
<evidence type="ECO:0008006" key="5">
    <source>
        <dbReference type="Google" id="ProtNLM"/>
    </source>
</evidence>
<evidence type="ECO:0000313" key="3">
    <source>
        <dbReference type="EMBL" id="GFR60268.1"/>
    </source>
</evidence>
<feature type="signal peptide" evidence="2">
    <location>
        <begin position="1"/>
        <end position="30"/>
    </location>
</feature>
<comment type="caution">
    <text evidence="3">The sequence shown here is derived from an EMBL/GenBank/DDBJ whole genome shotgun (WGS) entry which is preliminary data.</text>
</comment>
<sequence>MFWLKKISANVKEAIFHILLLLLTKGPNHSQDNERILGEIPVQIDCSLISRINPLPVQCCAQQMRGIRRMSRFGEKIAPTPGQTNLSQSVVPTLRPEITMQ</sequence>
<dbReference type="EMBL" id="BMAT01003668">
    <property type="protein sequence ID" value="GFR60268.1"/>
    <property type="molecule type" value="Genomic_DNA"/>
</dbReference>
<dbReference type="AlphaFoldDB" id="A0AAV4EH01"/>
<proteinExistence type="predicted"/>
<keyword evidence="2" id="KW-0732">Signal</keyword>
<feature type="region of interest" description="Disordered" evidence="1">
    <location>
        <begin position="77"/>
        <end position="101"/>
    </location>
</feature>
<protein>
    <recommendedName>
        <fullName evidence="5">Secreted protein</fullName>
    </recommendedName>
</protein>
<organism evidence="3 4">
    <name type="scientific">Elysia marginata</name>
    <dbReference type="NCBI Taxonomy" id="1093978"/>
    <lineage>
        <taxon>Eukaryota</taxon>
        <taxon>Metazoa</taxon>
        <taxon>Spiralia</taxon>
        <taxon>Lophotrochozoa</taxon>
        <taxon>Mollusca</taxon>
        <taxon>Gastropoda</taxon>
        <taxon>Heterobranchia</taxon>
        <taxon>Euthyneura</taxon>
        <taxon>Panpulmonata</taxon>
        <taxon>Sacoglossa</taxon>
        <taxon>Placobranchoidea</taxon>
        <taxon>Plakobranchidae</taxon>
        <taxon>Elysia</taxon>
    </lineage>
</organism>
<feature type="compositionally biased region" description="Polar residues" evidence="1">
    <location>
        <begin position="81"/>
        <end position="91"/>
    </location>
</feature>
<accession>A0AAV4EH01</accession>
<feature type="chain" id="PRO_5043360394" description="Secreted protein" evidence="2">
    <location>
        <begin position="31"/>
        <end position="101"/>
    </location>
</feature>
<evidence type="ECO:0000256" key="2">
    <source>
        <dbReference type="SAM" id="SignalP"/>
    </source>
</evidence>
<keyword evidence="4" id="KW-1185">Reference proteome</keyword>
<evidence type="ECO:0000313" key="4">
    <source>
        <dbReference type="Proteomes" id="UP000762676"/>
    </source>
</evidence>
<gene>
    <name evidence="3" type="ORF">ElyMa_001818700</name>
</gene>
<evidence type="ECO:0000256" key="1">
    <source>
        <dbReference type="SAM" id="MobiDB-lite"/>
    </source>
</evidence>